<keyword evidence="3" id="KW-1185">Reference proteome</keyword>
<feature type="compositionally biased region" description="Polar residues" evidence="1">
    <location>
        <begin position="1"/>
        <end position="15"/>
    </location>
</feature>
<evidence type="ECO:0000313" key="3">
    <source>
        <dbReference type="Proteomes" id="UP000780801"/>
    </source>
</evidence>
<accession>A0A9P6FV99</accession>
<reference evidence="2" key="1">
    <citation type="journal article" date="2020" name="Fungal Divers.">
        <title>Resolving the Mortierellaceae phylogeny through synthesis of multi-gene phylogenetics and phylogenomics.</title>
        <authorList>
            <person name="Vandepol N."/>
            <person name="Liber J."/>
            <person name="Desiro A."/>
            <person name="Na H."/>
            <person name="Kennedy M."/>
            <person name="Barry K."/>
            <person name="Grigoriev I.V."/>
            <person name="Miller A.N."/>
            <person name="O'Donnell K."/>
            <person name="Stajich J.E."/>
            <person name="Bonito G."/>
        </authorList>
    </citation>
    <scope>NUCLEOTIDE SEQUENCE</scope>
    <source>
        <strain evidence="2">KOD1015</strain>
    </source>
</reference>
<feature type="non-terminal residue" evidence="2">
    <location>
        <position position="190"/>
    </location>
</feature>
<protein>
    <submittedName>
        <fullName evidence="2">Uncharacterized protein</fullName>
    </submittedName>
</protein>
<dbReference type="OrthoDB" id="2103031at2759"/>
<dbReference type="AlphaFoldDB" id="A0A9P6FV99"/>
<gene>
    <name evidence="2" type="ORF">BGW38_000585</name>
</gene>
<dbReference type="EMBL" id="JAABOA010001162">
    <property type="protein sequence ID" value="KAF9582149.1"/>
    <property type="molecule type" value="Genomic_DNA"/>
</dbReference>
<evidence type="ECO:0000256" key="1">
    <source>
        <dbReference type="SAM" id="MobiDB-lite"/>
    </source>
</evidence>
<organism evidence="2 3">
    <name type="scientific">Lunasporangiospora selenospora</name>
    <dbReference type="NCBI Taxonomy" id="979761"/>
    <lineage>
        <taxon>Eukaryota</taxon>
        <taxon>Fungi</taxon>
        <taxon>Fungi incertae sedis</taxon>
        <taxon>Mucoromycota</taxon>
        <taxon>Mortierellomycotina</taxon>
        <taxon>Mortierellomycetes</taxon>
        <taxon>Mortierellales</taxon>
        <taxon>Mortierellaceae</taxon>
        <taxon>Lunasporangiospora</taxon>
    </lineage>
</organism>
<name>A0A9P6FV99_9FUNG</name>
<evidence type="ECO:0000313" key="2">
    <source>
        <dbReference type="EMBL" id="KAF9582149.1"/>
    </source>
</evidence>
<sequence>MAAPGSASSGKNSDFMSEYMSGLHQSQDLNAFLQKNQPTYDPSQQNHPKSSSAAFPQNQTPGSESMPETSQSAKKESAPSGLDPRAPPGSHPMPSAHLAQQRQAIEHAAMDNCADLNAELTDCLLGRSGTWWDRASMCMKAKERFAKCCRLNREFLQQAGFAKEGNTVAEDRAIQDQADRVMQEAMKKDK</sequence>
<dbReference type="Proteomes" id="UP000780801">
    <property type="component" value="Unassembled WGS sequence"/>
</dbReference>
<proteinExistence type="predicted"/>
<feature type="region of interest" description="Disordered" evidence="1">
    <location>
        <begin position="1"/>
        <end position="102"/>
    </location>
</feature>
<comment type="caution">
    <text evidence="2">The sequence shown here is derived from an EMBL/GenBank/DDBJ whole genome shotgun (WGS) entry which is preliminary data.</text>
</comment>
<feature type="compositionally biased region" description="Polar residues" evidence="1">
    <location>
        <begin position="23"/>
        <end position="72"/>
    </location>
</feature>